<gene>
    <name evidence="1" type="ORF">BOTBODRAFT_25883</name>
</gene>
<dbReference type="Proteomes" id="UP000027195">
    <property type="component" value="Unassembled WGS sequence"/>
</dbReference>
<proteinExistence type="predicted"/>
<evidence type="ECO:0000313" key="1">
    <source>
        <dbReference type="EMBL" id="KDQ21441.1"/>
    </source>
</evidence>
<name>A0A067NCE4_BOTB1</name>
<dbReference type="HOGENOM" id="CLU_2557981_0_0_1"/>
<reference evidence="2" key="1">
    <citation type="journal article" date="2014" name="Proc. Natl. Acad. Sci. U.S.A.">
        <title>Extensive sampling of basidiomycete genomes demonstrates inadequacy of the white-rot/brown-rot paradigm for wood decay fungi.</title>
        <authorList>
            <person name="Riley R."/>
            <person name="Salamov A.A."/>
            <person name="Brown D.W."/>
            <person name="Nagy L.G."/>
            <person name="Floudas D."/>
            <person name="Held B.W."/>
            <person name="Levasseur A."/>
            <person name="Lombard V."/>
            <person name="Morin E."/>
            <person name="Otillar R."/>
            <person name="Lindquist E.A."/>
            <person name="Sun H."/>
            <person name="LaButti K.M."/>
            <person name="Schmutz J."/>
            <person name="Jabbour D."/>
            <person name="Luo H."/>
            <person name="Baker S.E."/>
            <person name="Pisabarro A.G."/>
            <person name="Walton J.D."/>
            <person name="Blanchette R.A."/>
            <person name="Henrissat B."/>
            <person name="Martin F."/>
            <person name="Cullen D."/>
            <person name="Hibbett D.S."/>
            <person name="Grigoriev I.V."/>
        </authorList>
    </citation>
    <scope>NUCLEOTIDE SEQUENCE [LARGE SCALE GENOMIC DNA]</scope>
    <source>
        <strain evidence="2">FD-172 SS1</strain>
    </source>
</reference>
<accession>A0A067NCE4</accession>
<keyword evidence="2" id="KW-1185">Reference proteome</keyword>
<evidence type="ECO:0000313" key="2">
    <source>
        <dbReference type="Proteomes" id="UP000027195"/>
    </source>
</evidence>
<dbReference type="AlphaFoldDB" id="A0A067NCE4"/>
<sequence>MPISAVVLSCQVFAWPLICRVQGCPERAILSAPFTTLRFQTRKFVSALASGPLDPRKGQFEANSLAKGGRLPLFLLETEHLG</sequence>
<dbReference type="InParanoid" id="A0A067NCE4"/>
<dbReference type="EMBL" id="KL198016">
    <property type="protein sequence ID" value="KDQ21441.1"/>
    <property type="molecule type" value="Genomic_DNA"/>
</dbReference>
<organism evidence="1 2">
    <name type="scientific">Botryobasidium botryosum (strain FD-172 SS1)</name>
    <dbReference type="NCBI Taxonomy" id="930990"/>
    <lineage>
        <taxon>Eukaryota</taxon>
        <taxon>Fungi</taxon>
        <taxon>Dikarya</taxon>
        <taxon>Basidiomycota</taxon>
        <taxon>Agaricomycotina</taxon>
        <taxon>Agaricomycetes</taxon>
        <taxon>Cantharellales</taxon>
        <taxon>Botryobasidiaceae</taxon>
        <taxon>Botryobasidium</taxon>
    </lineage>
</organism>
<protein>
    <submittedName>
        <fullName evidence="1">Uncharacterized protein</fullName>
    </submittedName>
</protein>